<keyword evidence="7" id="KW-0998">Cell outer membrane</keyword>
<evidence type="ECO:0000256" key="6">
    <source>
        <dbReference type="ARBA" id="ARBA00023136"/>
    </source>
</evidence>
<dbReference type="InterPro" id="IPR037066">
    <property type="entry name" value="Plug_dom_sf"/>
</dbReference>
<organism evidence="9 10">
    <name type="scientific">Persephonella atlantica</name>
    <dbReference type="NCBI Taxonomy" id="2699429"/>
    <lineage>
        <taxon>Bacteria</taxon>
        <taxon>Pseudomonadati</taxon>
        <taxon>Aquificota</taxon>
        <taxon>Aquificia</taxon>
        <taxon>Aquificales</taxon>
        <taxon>Hydrogenothermaceae</taxon>
        <taxon>Persephonella</taxon>
    </lineage>
</organism>
<reference evidence="9 10" key="1">
    <citation type="journal article" date="2021" name="Syst. Appl. Microbiol.">
        <title>Persephonella atlantica sp. nov.: How to adapt to physico-chemical gradients in high temperature hydrothermal habitats.</title>
        <authorList>
            <person name="Francois D.X."/>
            <person name="Godfroy A."/>
            <person name="Mathien C."/>
            <person name="Aube J."/>
            <person name="Cathalot C."/>
            <person name="Lesongeur F."/>
            <person name="L'Haridon S."/>
            <person name="Philippon X."/>
            <person name="Roussel E.G."/>
        </authorList>
    </citation>
    <scope>NUCLEOTIDE SEQUENCE [LARGE SCALE GENOMIC DNA]</scope>
    <source>
        <strain evidence="9 10">MO1340</strain>
    </source>
</reference>
<dbReference type="PANTHER" id="PTHR30069:SF29">
    <property type="entry name" value="HEMOGLOBIN AND HEMOGLOBIN-HAPTOGLOBIN-BINDING PROTEIN 1-RELATED"/>
    <property type="match status" value="1"/>
</dbReference>
<evidence type="ECO:0000259" key="8">
    <source>
        <dbReference type="Pfam" id="PF07715"/>
    </source>
</evidence>
<dbReference type="EMBL" id="JAACYA010000002">
    <property type="protein sequence ID" value="MBK3332839.1"/>
    <property type="molecule type" value="Genomic_DNA"/>
</dbReference>
<dbReference type="PANTHER" id="PTHR30069">
    <property type="entry name" value="TONB-DEPENDENT OUTER MEMBRANE RECEPTOR"/>
    <property type="match status" value="1"/>
</dbReference>
<comment type="subcellular location">
    <subcellularLocation>
        <location evidence="1">Cell outer membrane</location>
        <topology evidence="1">Multi-pass membrane protein</topology>
    </subcellularLocation>
</comment>
<keyword evidence="10" id="KW-1185">Reference proteome</keyword>
<evidence type="ECO:0000313" key="10">
    <source>
        <dbReference type="Proteomes" id="UP000772812"/>
    </source>
</evidence>
<protein>
    <recommendedName>
        <fullName evidence="8">TonB-dependent receptor plug domain-containing protein</fullName>
    </recommendedName>
</protein>
<sequence length="615" mass="71449">MERKVWLLILQLSFFLYASGETLENLLSKYTDLTKLYKKTRQESEGHIILITREDIERLQAHRLSDILRSIRYFFLQRNHYGEEILSYATIYPLENSTVRLFINDHEISAVFRKTPLPLWADVPLDFVEHIEIYQGESAVKFNNEVAGTIIKVYTKLPERENSGLLRGSVSTKKGYSADVYLGKETGESSAFSLFFGREDYRTGEYKYGVSDRQKNYYAYTQFKIKKWNFESGLVVKSSGRFRGDTISQKPDYSDFNASHGYISLSKIISEELSLKLRIYGDKISSDSYQKGTGIIAVNPVQITSYWDRYVDSYKFGTDITGSKEFSKHQISFGGKLQRTGYRLKDSRDTGRITDKNNEIYSSLFLEDVFNITPFVGIIGGIKYEKINRDYGSDFNLLLWRAGIIYIHSSKSYAKLFVSKYYTPPYFVEIYTNANLKKQKNQAFTFEMSGESSLGRFIFTGGYIKVEDSIMINPSDFSYYNASDTLKYKFFSVDYRKSLGGFIFDAGYFHVKVNDKKYKTAPSTGWVLRGSYKLDEFSGFLEFIYRGSYRFSSQKIKEGYELNGGFRIKVMKDSYLELKGYNILNTAQKIPAFKDPDFKYYLEDRRFVLTFVKEF</sequence>
<evidence type="ECO:0000313" key="9">
    <source>
        <dbReference type="EMBL" id="MBK3332839.1"/>
    </source>
</evidence>
<accession>A0ABS1GIR8</accession>
<keyword evidence="6" id="KW-0472">Membrane</keyword>
<dbReference type="SUPFAM" id="SSF56935">
    <property type="entry name" value="Porins"/>
    <property type="match status" value="1"/>
</dbReference>
<evidence type="ECO:0000256" key="3">
    <source>
        <dbReference type="ARBA" id="ARBA00022452"/>
    </source>
</evidence>
<evidence type="ECO:0000256" key="5">
    <source>
        <dbReference type="ARBA" id="ARBA00022729"/>
    </source>
</evidence>
<feature type="domain" description="TonB-dependent receptor plug" evidence="8">
    <location>
        <begin position="42"/>
        <end position="148"/>
    </location>
</feature>
<proteinExistence type="predicted"/>
<evidence type="ECO:0000256" key="7">
    <source>
        <dbReference type="ARBA" id="ARBA00023237"/>
    </source>
</evidence>
<keyword evidence="2" id="KW-0813">Transport</keyword>
<dbReference type="InterPro" id="IPR039426">
    <property type="entry name" value="TonB-dep_rcpt-like"/>
</dbReference>
<dbReference type="Proteomes" id="UP000772812">
    <property type="component" value="Unassembled WGS sequence"/>
</dbReference>
<keyword evidence="5" id="KW-0732">Signal</keyword>
<comment type="caution">
    <text evidence="9">The sequence shown here is derived from an EMBL/GenBank/DDBJ whole genome shotgun (WGS) entry which is preliminary data.</text>
</comment>
<dbReference type="Pfam" id="PF07715">
    <property type="entry name" value="Plug"/>
    <property type="match status" value="1"/>
</dbReference>
<dbReference type="Gene3D" id="2.170.130.10">
    <property type="entry name" value="TonB-dependent receptor, plug domain"/>
    <property type="match status" value="1"/>
</dbReference>
<evidence type="ECO:0000256" key="2">
    <source>
        <dbReference type="ARBA" id="ARBA00022448"/>
    </source>
</evidence>
<dbReference type="InterPro" id="IPR036942">
    <property type="entry name" value="Beta-barrel_TonB_sf"/>
</dbReference>
<evidence type="ECO:0000256" key="4">
    <source>
        <dbReference type="ARBA" id="ARBA00022692"/>
    </source>
</evidence>
<keyword evidence="3" id="KW-1134">Transmembrane beta strand</keyword>
<dbReference type="RefSeq" id="WP_200674247.1">
    <property type="nucleotide sequence ID" value="NZ_JAACYA010000002.1"/>
</dbReference>
<keyword evidence="4" id="KW-0812">Transmembrane</keyword>
<dbReference type="Gene3D" id="2.40.170.20">
    <property type="entry name" value="TonB-dependent receptor, beta-barrel domain"/>
    <property type="match status" value="1"/>
</dbReference>
<name>A0ABS1GIR8_9AQUI</name>
<gene>
    <name evidence="9" type="ORF">GWK41_07135</name>
</gene>
<evidence type="ECO:0000256" key="1">
    <source>
        <dbReference type="ARBA" id="ARBA00004571"/>
    </source>
</evidence>
<dbReference type="InterPro" id="IPR012910">
    <property type="entry name" value="Plug_dom"/>
</dbReference>